<proteinExistence type="inferred from homology"/>
<dbReference type="InterPro" id="IPR015422">
    <property type="entry name" value="PyrdxlP-dep_Trfase_small"/>
</dbReference>
<dbReference type="CDD" id="cd00614">
    <property type="entry name" value="CGS_like"/>
    <property type="match status" value="1"/>
</dbReference>
<dbReference type="AlphaFoldDB" id="A0A2Z2NZT3"/>
<dbReference type="EC" id="2.5.1.48" evidence="5"/>
<evidence type="ECO:0000256" key="3">
    <source>
        <dbReference type="PIRSR" id="PIRSR001434-2"/>
    </source>
</evidence>
<name>A0A2Z2NZT3_9GAMM</name>
<dbReference type="GO" id="GO:0005737">
    <property type="term" value="C:cytoplasm"/>
    <property type="evidence" value="ECO:0007669"/>
    <property type="project" value="TreeGrafter"/>
</dbReference>
<dbReference type="GO" id="GO:0030170">
    <property type="term" value="F:pyridoxal phosphate binding"/>
    <property type="evidence" value="ECO:0007669"/>
    <property type="project" value="InterPro"/>
</dbReference>
<evidence type="ECO:0000256" key="2">
    <source>
        <dbReference type="ARBA" id="ARBA00022898"/>
    </source>
</evidence>
<organism evidence="5 6">
    <name type="scientific">Granulosicoccus antarcticus IMCC3135</name>
    <dbReference type="NCBI Taxonomy" id="1192854"/>
    <lineage>
        <taxon>Bacteria</taxon>
        <taxon>Pseudomonadati</taxon>
        <taxon>Pseudomonadota</taxon>
        <taxon>Gammaproteobacteria</taxon>
        <taxon>Chromatiales</taxon>
        <taxon>Granulosicoccaceae</taxon>
        <taxon>Granulosicoccus</taxon>
    </lineage>
</organism>
<evidence type="ECO:0000313" key="6">
    <source>
        <dbReference type="Proteomes" id="UP000250079"/>
    </source>
</evidence>
<dbReference type="Pfam" id="PF01053">
    <property type="entry name" value="Cys_Met_Meta_PP"/>
    <property type="match status" value="1"/>
</dbReference>
<evidence type="ECO:0000256" key="4">
    <source>
        <dbReference type="RuleBase" id="RU362118"/>
    </source>
</evidence>
<dbReference type="InterPro" id="IPR015421">
    <property type="entry name" value="PyrdxlP-dep_Trfase_major"/>
</dbReference>
<evidence type="ECO:0000313" key="5">
    <source>
        <dbReference type="EMBL" id="ASJ75471.1"/>
    </source>
</evidence>
<reference evidence="5 6" key="1">
    <citation type="submission" date="2016-12" db="EMBL/GenBank/DDBJ databases">
        <authorList>
            <person name="Song W.-J."/>
            <person name="Kurnit D.M."/>
        </authorList>
    </citation>
    <scope>NUCLEOTIDE SEQUENCE [LARGE SCALE GENOMIC DNA]</scope>
    <source>
        <strain evidence="5 6">IMCC3135</strain>
    </source>
</reference>
<dbReference type="SUPFAM" id="SSF53383">
    <property type="entry name" value="PLP-dependent transferases"/>
    <property type="match status" value="1"/>
</dbReference>
<dbReference type="InterPro" id="IPR015424">
    <property type="entry name" value="PyrdxlP-dep_Trfase"/>
</dbReference>
<dbReference type="PANTHER" id="PTHR11808">
    <property type="entry name" value="TRANS-SULFURATION ENZYME FAMILY MEMBER"/>
    <property type="match status" value="1"/>
</dbReference>
<sequence>MNDDNMKRGDARSFSPVDPEATWLSDLKRKRMAGPSFSTKQGSWQGASTCAVHAGTTDDPRTGAVGTPIYQTSTFLLNEDQYDSIHDGYPRDRFIYTRYGNPSQWAVQEKLAALEGAESAIVFSSGMAAITTAVLTFMDKGAHVVASNELYGGTYNLFNQELPTFGMSASLVDPRDFEAIEAAIQPHTQILYFEAITNPLLTVVDIPRIVEIARRHKLRVIIDATFATPIGMKCLDLGVDVVVHSASKYLNGHSDLIAGVALGPRKLIDQIWPRMLSYGGSLDPHACFLLERGLKTLAIRMRAHQESAHALAQHLEAHGQVERVFYPLLPSHPDHEVAARLLSNATGNVTFVVKGGDEAALALLNALQLPKQATSLGGVESLVSLPFNSSQAGFTQKQRIDMGILPGTVRLSVGIEDAADLIADFDQALAMIANTKESKNA</sequence>
<accession>A0A2Z2NZT3</accession>
<dbReference type="FunFam" id="3.40.640.10:FF:000046">
    <property type="entry name" value="Cystathionine gamma-lyase"/>
    <property type="match status" value="1"/>
</dbReference>
<feature type="modified residue" description="N6-(pyridoxal phosphate)lysine" evidence="3">
    <location>
        <position position="248"/>
    </location>
</feature>
<dbReference type="GO" id="GO:0019346">
    <property type="term" value="P:transsulfuration"/>
    <property type="evidence" value="ECO:0007669"/>
    <property type="project" value="InterPro"/>
</dbReference>
<comment type="cofactor">
    <cofactor evidence="1 4">
        <name>pyridoxal 5'-phosphate</name>
        <dbReference type="ChEBI" id="CHEBI:597326"/>
    </cofactor>
</comment>
<dbReference type="Gene3D" id="3.40.640.10">
    <property type="entry name" value="Type I PLP-dependent aspartate aminotransferase-like (Major domain)"/>
    <property type="match status" value="1"/>
</dbReference>
<keyword evidence="2 3" id="KW-0663">Pyridoxal phosphate</keyword>
<dbReference type="GO" id="GO:0016846">
    <property type="term" value="F:carbon-sulfur lyase activity"/>
    <property type="evidence" value="ECO:0007669"/>
    <property type="project" value="TreeGrafter"/>
</dbReference>
<dbReference type="GO" id="GO:0003962">
    <property type="term" value="F:cystathionine gamma-synthase activity"/>
    <property type="evidence" value="ECO:0007669"/>
    <property type="project" value="UniProtKB-EC"/>
</dbReference>
<dbReference type="Gene3D" id="3.90.1150.10">
    <property type="entry name" value="Aspartate Aminotransferase, domain 1"/>
    <property type="match status" value="1"/>
</dbReference>
<keyword evidence="6" id="KW-1185">Reference proteome</keyword>
<dbReference type="KEGG" id="gai:IMCC3135_27080"/>
<keyword evidence="5" id="KW-0808">Transferase</keyword>
<dbReference type="Proteomes" id="UP000250079">
    <property type="component" value="Chromosome"/>
</dbReference>
<comment type="similarity">
    <text evidence="4">Belongs to the trans-sulfuration enzymes family.</text>
</comment>
<dbReference type="PIRSF" id="PIRSF001434">
    <property type="entry name" value="CGS"/>
    <property type="match status" value="1"/>
</dbReference>
<protein>
    <submittedName>
        <fullName evidence="5">Cystathionine gamma-synthase</fullName>
        <ecNumber evidence="5">2.5.1.48</ecNumber>
    </submittedName>
</protein>
<dbReference type="RefSeq" id="WP_205737725.1">
    <property type="nucleotide sequence ID" value="NZ_CP018632.1"/>
</dbReference>
<evidence type="ECO:0000256" key="1">
    <source>
        <dbReference type="ARBA" id="ARBA00001933"/>
    </source>
</evidence>
<dbReference type="InterPro" id="IPR000277">
    <property type="entry name" value="Cys/Met-Metab_PyrdxlP-dep_enz"/>
</dbReference>
<dbReference type="EMBL" id="CP018632">
    <property type="protein sequence ID" value="ASJ75471.1"/>
    <property type="molecule type" value="Genomic_DNA"/>
</dbReference>
<gene>
    <name evidence="5" type="primary">metB</name>
    <name evidence="5" type="ORF">IMCC3135_27080</name>
</gene>